<dbReference type="RefSeq" id="YP_009300553.1">
    <property type="nucleotide sequence ID" value="NC_031211.1"/>
</dbReference>
<reference evidence="1" key="1">
    <citation type="journal article" date="2016" name="Bot. Marina">
        <title>Genomic and phylogenetic analysis of Ceramium cimbricum (Ceramiales, Rhodophyta) from the Atlantic and Pacific Oceans supports the naming of a new invasive Pacific entity Ceramium sungminbooi sp. nov.</title>
        <authorList>
            <person name="Hughey J.R."/>
            <person name="Boo G.H."/>
        </authorList>
    </citation>
    <scope>NUCLEOTIDE SEQUENCE</scope>
</reference>
<organism evidence="1">
    <name type="scientific">Campylaephora sungminbooi</name>
    <dbReference type="NCBI Taxonomy" id="1896769"/>
    <lineage>
        <taxon>Eukaryota</taxon>
        <taxon>Rhodophyta</taxon>
        <taxon>Florideophyceae</taxon>
        <taxon>Rhodymeniophycidae</taxon>
        <taxon>Ceramiales</taxon>
        <taxon>Ceramiaceae</taxon>
        <taxon>Campylaephora</taxon>
    </lineage>
</organism>
<keyword evidence="1" id="KW-0934">Plastid</keyword>
<protein>
    <submittedName>
        <fullName evidence="1">Photosystem II protein I</fullName>
    </submittedName>
</protein>
<name>A0A1B0TIC2_9FLOR</name>
<dbReference type="EMBL" id="KR025491">
    <property type="protein sequence ID" value="AKU47472.1"/>
    <property type="molecule type" value="Genomic_DNA"/>
</dbReference>
<sequence>MLKYEFICYYSSNYYSTSSNKCQKKEYNLYECKSA</sequence>
<dbReference type="GeneID" id="29078132"/>
<dbReference type="EMBL" id="KR814486">
    <property type="protein sequence ID" value="ALN11919.1"/>
    <property type="molecule type" value="Genomic_DNA"/>
</dbReference>
<geneLocation type="plastid" evidence="1"/>
<evidence type="ECO:0000313" key="1">
    <source>
        <dbReference type="EMBL" id="ALN11919.1"/>
    </source>
</evidence>
<accession>A0A1B0TIC2</accession>
<proteinExistence type="predicted"/>
<dbReference type="AlphaFoldDB" id="A0A1B0TIC2"/>
<gene>
    <name evidence="1" type="primary">psbI</name>
</gene>